<name>A0A9X8EE96_PSEPU</name>
<keyword evidence="1" id="KW-1133">Transmembrane helix</keyword>
<dbReference type="Proteomes" id="UP000269115">
    <property type="component" value="Unassembled WGS sequence"/>
</dbReference>
<evidence type="ECO:0000256" key="1">
    <source>
        <dbReference type="SAM" id="Phobius"/>
    </source>
</evidence>
<keyword evidence="1" id="KW-0472">Membrane</keyword>
<evidence type="ECO:0000313" key="3">
    <source>
        <dbReference type="Proteomes" id="UP000269115"/>
    </source>
</evidence>
<comment type="caution">
    <text evidence="2">The sequence shown here is derived from an EMBL/GenBank/DDBJ whole genome shotgun (WGS) entry which is preliminary data.</text>
</comment>
<gene>
    <name evidence="2" type="ORF">EDF85_4442</name>
</gene>
<protein>
    <submittedName>
        <fullName evidence="2">Uncharacterized protein</fullName>
    </submittedName>
</protein>
<feature type="transmembrane region" description="Helical" evidence="1">
    <location>
        <begin position="7"/>
        <end position="29"/>
    </location>
</feature>
<accession>A0A9X8EE96</accession>
<feature type="transmembrane region" description="Helical" evidence="1">
    <location>
        <begin position="49"/>
        <end position="69"/>
    </location>
</feature>
<sequence length="151" mass="16509">MRVRLLLIRALQSMGLVLVGYLFILAMTASLRETPFSMSLPYLGDSDNSALDLALFCVPGMLLFVLLGSIIRRRRVLGGVFAAIAAVSAWLLCELFSTAFGNTWSTSEVLGLLVLNLHWWLLALVPGLMLLFALERFASKAGSYKGSGIRL</sequence>
<feature type="transmembrane region" description="Helical" evidence="1">
    <location>
        <begin position="117"/>
        <end position="134"/>
    </location>
</feature>
<dbReference type="RefSeq" id="WP_088514308.1">
    <property type="nucleotide sequence ID" value="NZ_RJUR01000016.1"/>
</dbReference>
<organism evidence="2 3">
    <name type="scientific">Pseudomonas putida</name>
    <name type="common">Arthrobacter siderocapsulatus</name>
    <dbReference type="NCBI Taxonomy" id="303"/>
    <lineage>
        <taxon>Bacteria</taxon>
        <taxon>Pseudomonadati</taxon>
        <taxon>Pseudomonadota</taxon>
        <taxon>Gammaproteobacteria</taxon>
        <taxon>Pseudomonadales</taxon>
        <taxon>Pseudomonadaceae</taxon>
        <taxon>Pseudomonas</taxon>
    </lineage>
</organism>
<feature type="transmembrane region" description="Helical" evidence="1">
    <location>
        <begin position="76"/>
        <end position="97"/>
    </location>
</feature>
<dbReference type="EMBL" id="RJUR01000016">
    <property type="protein sequence ID" value="ROQ46600.1"/>
    <property type="molecule type" value="Genomic_DNA"/>
</dbReference>
<proteinExistence type="predicted"/>
<evidence type="ECO:0000313" key="2">
    <source>
        <dbReference type="EMBL" id="ROQ46600.1"/>
    </source>
</evidence>
<dbReference type="AlphaFoldDB" id="A0A9X8EE96"/>
<keyword evidence="1" id="KW-0812">Transmembrane</keyword>
<reference evidence="2 3" key="1">
    <citation type="submission" date="2018-11" db="EMBL/GenBank/DDBJ databases">
        <title>Genomic analyses of the natural microbiome of Caenorhabditis elegans.</title>
        <authorList>
            <person name="Samuel B."/>
        </authorList>
    </citation>
    <scope>NUCLEOTIDE SEQUENCE [LARGE SCALE GENOMIC DNA]</scope>
    <source>
        <strain evidence="2 3">BIGb0473</strain>
    </source>
</reference>